<evidence type="ECO:0000256" key="6">
    <source>
        <dbReference type="ARBA" id="ARBA00023295"/>
    </source>
</evidence>
<dbReference type="EC" id="3.2.1.39" evidence="3"/>
<evidence type="ECO:0000313" key="11">
    <source>
        <dbReference type="Proteomes" id="UP001321453"/>
    </source>
</evidence>
<evidence type="ECO:0000313" key="10">
    <source>
        <dbReference type="EMBL" id="MDM7829822.1"/>
    </source>
</evidence>
<gene>
    <name evidence="10" type="ORF">QRT05_00625</name>
</gene>
<dbReference type="Pfam" id="PF17652">
    <property type="entry name" value="Glyco_hydro81C"/>
    <property type="match status" value="1"/>
</dbReference>
<keyword evidence="11" id="KW-1185">Reference proteome</keyword>
<sequence length="681" mass="69563">MTARRWLVAGSVAAVIGVTGALVAVASPWSGPGETSGPTGAPSVALAAPPTVDRAALVASVPHRSVAKVEPVRLAEGLVPPTNRWYSGLVFGDEPQPVFAEPLSFGLTADGFTLGLPAPTVSAQTIAGPHVPALTVSVGAASARISAADPVSATIELLDASGKVLGRVVIAEGSPFVSFTAARDVSVRTQGPLAATPEGPATAAGERWALVGPAYRDGVTAVADGESVSWYALPDAPTAAAAETLARAAAHPVTGVDVGYAVDADAATTRLTYRTADRAETAHVLMPHHTAGAGCDLGTYPSTYGDLRLCAGSTLVSSVPVQHPAGAFDLGDLDADRRSTLVAAVKHDVASTPAFPSDTYFGGKALLRAATLISLGDDLGVDISALRATTVAALREWGQPDGCELRDARCVVYDEKARSAIGLTASFGSDELNDHHFHYGYLLAAAGMLAADDKALAKDLADVMNLLAQDIAAAVPSDQLPQLRSFDPYAGHSWASGTSPFADGNNQESSSEAVNAWNGLGLWAAASGQKALGTQATWLLSTEAATARAYWTAPALPAGFAHQVVALNWGGKRDWATWFSPEPSAMLGIQLLPLGPAQLSLSRGVDAERIRASVREAAPNGYDVMFGGDLLGYLALAGPDDASSAWTELESLPASAIDDGTSRAALLAFVAAAGSSSPPSG</sequence>
<organism evidence="10 11">
    <name type="scientific">Cellulomonas edaphi</name>
    <dbReference type="NCBI Taxonomy" id="3053468"/>
    <lineage>
        <taxon>Bacteria</taxon>
        <taxon>Bacillati</taxon>
        <taxon>Actinomycetota</taxon>
        <taxon>Actinomycetes</taxon>
        <taxon>Micrococcales</taxon>
        <taxon>Cellulomonadaceae</taxon>
        <taxon>Cellulomonas</taxon>
    </lineage>
</organism>
<proteinExistence type="inferred from homology"/>
<keyword evidence="8" id="KW-0624">Polysaccharide degradation</keyword>
<dbReference type="Gene3D" id="2.70.98.30">
    <property type="entry name" value="Golgi alpha-mannosidase II, domain 4"/>
    <property type="match status" value="1"/>
</dbReference>
<dbReference type="PANTHER" id="PTHR31983:SF0">
    <property type="entry name" value="GLUCAN ENDO-1,3-BETA-D-GLUCOSIDASE 2"/>
    <property type="match status" value="1"/>
</dbReference>
<keyword evidence="4 10" id="KW-0378">Hydrolase</keyword>
<dbReference type="GO" id="GO:0016787">
    <property type="term" value="F:hydrolase activity"/>
    <property type="evidence" value="ECO:0007669"/>
    <property type="project" value="UniProtKB-KW"/>
</dbReference>
<dbReference type="InterPro" id="IPR005200">
    <property type="entry name" value="Endo-beta-glucanase"/>
</dbReference>
<dbReference type="EMBL" id="JAUCGR010000001">
    <property type="protein sequence ID" value="MDM7829822.1"/>
    <property type="molecule type" value="Genomic_DNA"/>
</dbReference>
<dbReference type="Proteomes" id="UP001321453">
    <property type="component" value="Unassembled WGS sequence"/>
</dbReference>
<comment type="similarity">
    <text evidence="2">Belongs to the glycosyl hydrolase 81 family.</text>
</comment>
<protein>
    <recommendedName>
        <fullName evidence="3">glucan endo-1,3-beta-D-glucosidase</fullName>
        <ecNumber evidence="3">3.2.1.39</ecNumber>
    </recommendedName>
</protein>
<evidence type="ECO:0000256" key="5">
    <source>
        <dbReference type="ARBA" id="ARBA00023277"/>
    </source>
</evidence>
<evidence type="ECO:0000256" key="2">
    <source>
        <dbReference type="ARBA" id="ARBA00010730"/>
    </source>
</evidence>
<dbReference type="InterPro" id="IPR040720">
    <property type="entry name" value="GH81_C"/>
</dbReference>
<keyword evidence="5" id="KW-0119">Carbohydrate metabolism</keyword>
<evidence type="ECO:0000256" key="7">
    <source>
        <dbReference type="ARBA" id="ARBA00023316"/>
    </source>
</evidence>
<feature type="domain" description="Glycosyl hydrolase family 81 C-terminal" evidence="9">
    <location>
        <begin position="342"/>
        <end position="663"/>
    </location>
</feature>
<keyword evidence="7" id="KW-0961">Cell wall biogenesis/degradation</keyword>
<keyword evidence="6" id="KW-0326">Glycosidase</keyword>
<comment type="caution">
    <text evidence="10">The sequence shown here is derived from an EMBL/GenBank/DDBJ whole genome shotgun (WGS) entry which is preliminary data.</text>
</comment>
<dbReference type="PROSITE" id="PS52008">
    <property type="entry name" value="GH81"/>
    <property type="match status" value="1"/>
</dbReference>
<comment type="catalytic activity">
    <reaction evidence="1">
        <text>Hydrolysis of (1-&gt;3)-beta-D-glucosidic linkages in (1-&gt;3)-beta-D-glucans.</text>
        <dbReference type="EC" id="3.2.1.39"/>
    </reaction>
</comment>
<evidence type="ECO:0000256" key="8">
    <source>
        <dbReference type="ARBA" id="ARBA00023326"/>
    </source>
</evidence>
<evidence type="ECO:0000256" key="3">
    <source>
        <dbReference type="ARBA" id="ARBA00012780"/>
    </source>
</evidence>
<dbReference type="PANTHER" id="PTHR31983">
    <property type="entry name" value="ENDO-1,3(4)-BETA-GLUCANASE 1"/>
    <property type="match status" value="1"/>
</dbReference>
<name>A0ABT7S483_9CELL</name>
<accession>A0ABT7S483</accession>
<reference evidence="10 11" key="1">
    <citation type="submission" date="2023-06" db="EMBL/GenBank/DDBJ databases">
        <title>Cellulomonas sp. MW9 Whole genome sequence.</title>
        <authorList>
            <person name="Park S."/>
        </authorList>
    </citation>
    <scope>NUCLEOTIDE SEQUENCE [LARGE SCALE GENOMIC DNA]</scope>
    <source>
        <strain evidence="10 11">MW9</strain>
    </source>
</reference>
<evidence type="ECO:0000259" key="9">
    <source>
        <dbReference type="Pfam" id="PF17652"/>
    </source>
</evidence>
<evidence type="ECO:0000256" key="1">
    <source>
        <dbReference type="ARBA" id="ARBA00000382"/>
    </source>
</evidence>
<evidence type="ECO:0000256" key="4">
    <source>
        <dbReference type="ARBA" id="ARBA00022801"/>
    </source>
</evidence>
<dbReference type="RefSeq" id="WP_289444219.1">
    <property type="nucleotide sequence ID" value="NZ_JAUCGR010000001.1"/>
</dbReference>